<gene>
    <name evidence="1" type="ORF">C1H46_002806</name>
</gene>
<sequence length="65" mass="7173">MPEVKARPEPLPEHELVVADTADLKVNEVVETSIQSHSPGAAYPELKKDEGSRTFTMRELLSGLK</sequence>
<proteinExistence type="predicted"/>
<evidence type="ECO:0000313" key="2">
    <source>
        <dbReference type="Proteomes" id="UP000315295"/>
    </source>
</evidence>
<evidence type="ECO:0000313" key="1">
    <source>
        <dbReference type="EMBL" id="TQE11604.1"/>
    </source>
</evidence>
<name>A0A540NKN7_MALBA</name>
<reference evidence="1 2" key="1">
    <citation type="journal article" date="2019" name="G3 (Bethesda)">
        <title>Sequencing of a Wild Apple (Malus baccata) Genome Unravels the Differences Between Cultivated and Wild Apple Species Regarding Disease Resistance and Cold Tolerance.</title>
        <authorList>
            <person name="Chen X."/>
        </authorList>
    </citation>
    <scope>NUCLEOTIDE SEQUENCE [LARGE SCALE GENOMIC DNA]</scope>
    <source>
        <strain evidence="2">cv. Shandingzi</strain>
        <tissue evidence="1">Leaves</tissue>
    </source>
</reference>
<accession>A0A540NKN7</accession>
<dbReference type="EMBL" id="VIEB01000028">
    <property type="protein sequence ID" value="TQE11604.1"/>
    <property type="molecule type" value="Genomic_DNA"/>
</dbReference>
<dbReference type="Proteomes" id="UP000315295">
    <property type="component" value="Unassembled WGS sequence"/>
</dbReference>
<keyword evidence="2" id="KW-1185">Reference proteome</keyword>
<comment type="caution">
    <text evidence="1">The sequence shown here is derived from an EMBL/GenBank/DDBJ whole genome shotgun (WGS) entry which is preliminary data.</text>
</comment>
<protein>
    <submittedName>
        <fullName evidence="1">Uncharacterized protein</fullName>
    </submittedName>
</protein>
<dbReference type="AlphaFoldDB" id="A0A540NKN7"/>
<organism evidence="1 2">
    <name type="scientific">Malus baccata</name>
    <name type="common">Siberian crab apple</name>
    <name type="synonym">Pyrus baccata</name>
    <dbReference type="NCBI Taxonomy" id="106549"/>
    <lineage>
        <taxon>Eukaryota</taxon>
        <taxon>Viridiplantae</taxon>
        <taxon>Streptophyta</taxon>
        <taxon>Embryophyta</taxon>
        <taxon>Tracheophyta</taxon>
        <taxon>Spermatophyta</taxon>
        <taxon>Magnoliopsida</taxon>
        <taxon>eudicotyledons</taxon>
        <taxon>Gunneridae</taxon>
        <taxon>Pentapetalae</taxon>
        <taxon>rosids</taxon>
        <taxon>fabids</taxon>
        <taxon>Rosales</taxon>
        <taxon>Rosaceae</taxon>
        <taxon>Amygdaloideae</taxon>
        <taxon>Maleae</taxon>
        <taxon>Malus</taxon>
    </lineage>
</organism>